<feature type="non-terminal residue" evidence="2">
    <location>
        <position position="52"/>
    </location>
</feature>
<organism evidence="2 3">
    <name type="scientific">Halocaridina rubra</name>
    <name type="common">Hawaiian red shrimp</name>
    <dbReference type="NCBI Taxonomy" id="373956"/>
    <lineage>
        <taxon>Eukaryota</taxon>
        <taxon>Metazoa</taxon>
        <taxon>Ecdysozoa</taxon>
        <taxon>Arthropoda</taxon>
        <taxon>Crustacea</taxon>
        <taxon>Multicrustacea</taxon>
        <taxon>Malacostraca</taxon>
        <taxon>Eumalacostraca</taxon>
        <taxon>Eucarida</taxon>
        <taxon>Decapoda</taxon>
        <taxon>Pleocyemata</taxon>
        <taxon>Caridea</taxon>
        <taxon>Atyoidea</taxon>
        <taxon>Atyidae</taxon>
        <taxon>Halocaridina</taxon>
    </lineage>
</organism>
<dbReference type="Proteomes" id="UP001381693">
    <property type="component" value="Unassembled WGS sequence"/>
</dbReference>
<accession>A0AAN8ZUV4</accession>
<feature type="non-terminal residue" evidence="2">
    <location>
        <position position="1"/>
    </location>
</feature>
<dbReference type="AlphaFoldDB" id="A0AAN8ZUV4"/>
<evidence type="ECO:0000313" key="3">
    <source>
        <dbReference type="Proteomes" id="UP001381693"/>
    </source>
</evidence>
<reference evidence="2 3" key="1">
    <citation type="submission" date="2023-11" db="EMBL/GenBank/DDBJ databases">
        <title>Halocaridina rubra genome assembly.</title>
        <authorList>
            <person name="Smith C."/>
        </authorList>
    </citation>
    <scope>NUCLEOTIDE SEQUENCE [LARGE SCALE GENOMIC DNA]</scope>
    <source>
        <strain evidence="2">EP-1</strain>
        <tissue evidence="2">Whole</tissue>
    </source>
</reference>
<proteinExistence type="predicted"/>
<keyword evidence="3" id="KW-1185">Reference proteome</keyword>
<name>A0AAN8ZUV4_HALRR</name>
<comment type="caution">
    <text evidence="2">The sequence shown here is derived from an EMBL/GenBank/DDBJ whole genome shotgun (WGS) entry which is preliminary data.</text>
</comment>
<sequence>SDVWREVLRTLCNLQERGRRGELTRSPNCGEHVDGRPLQRPPQKCRSYKRNN</sequence>
<protein>
    <submittedName>
        <fullName evidence="2">Uncharacterized protein</fullName>
    </submittedName>
</protein>
<gene>
    <name evidence="2" type="ORF">SK128_023608</name>
</gene>
<evidence type="ECO:0000313" key="2">
    <source>
        <dbReference type="EMBL" id="KAK7069456.1"/>
    </source>
</evidence>
<dbReference type="EMBL" id="JAXCGZ010016405">
    <property type="protein sequence ID" value="KAK7069456.1"/>
    <property type="molecule type" value="Genomic_DNA"/>
</dbReference>
<evidence type="ECO:0000256" key="1">
    <source>
        <dbReference type="SAM" id="MobiDB-lite"/>
    </source>
</evidence>
<feature type="region of interest" description="Disordered" evidence="1">
    <location>
        <begin position="23"/>
        <end position="52"/>
    </location>
</feature>